<dbReference type="EMBL" id="JARJCM010000004">
    <property type="protein sequence ID" value="KAJ7045741.1"/>
    <property type="molecule type" value="Genomic_DNA"/>
</dbReference>
<dbReference type="AlphaFoldDB" id="A0AAD6XF64"/>
<name>A0AAD6XF64_9AGAR</name>
<sequence>MSPSADPGVLRHLLKTGPQKTSVASGWCEVSSSREPGGDGRLRLVVHYQLP</sequence>
<proteinExistence type="predicted"/>
<keyword evidence="2" id="KW-1185">Reference proteome</keyword>
<protein>
    <submittedName>
        <fullName evidence="1">Uncharacterized protein</fullName>
    </submittedName>
</protein>
<dbReference type="Proteomes" id="UP001218188">
    <property type="component" value="Unassembled WGS sequence"/>
</dbReference>
<organism evidence="1 2">
    <name type="scientific">Mycena alexandri</name>
    <dbReference type="NCBI Taxonomy" id="1745969"/>
    <lineage>
        <taxon>Eukaryota</taxon>
        <taxon>Fungi</taxon>
        <taxon>Dikarya</taxon>
        <taxon>Basidiomycota</taxon>
        <taxon>Agaricomycotina</taxon>
        <taxon>Agaricomycetes</taxon>
        <taxon>Agaricomycetidae</taxon>
        <taxon>Agaricales</taxon>
        <taxon>Marasmiineae</taxon>
        <taxon>Mycenaceae</taxon>
        <taxon>Mycena</taxon>
    </lineage>
</organism>
<evidence type="ECO:0000313" key="2">
    <source>
        <dbReference type="Proteomes" id="UP001218188"/>
    </source>
</evidence>
<evidence type="ECO:0000313" key="1">
    <source>
        <dbReference type="EMBL" id="KAJ7045741.1"/>
    </source>
</evidence>
<accession>A0AAD6XF64</accession>
<reference evidence="1" key="1">
    <citation type="submission" date="2023-03" db="EMBL/GenBank/DDBJ databases">
        <title>Massive genome expansion in bonnet fungi (Mycena s.s.) driven by repeated elements and novel gene families across ecological guilds.</title>
        <authorList>
            <consortium name="Lawrence Berkeley National Laboratory"/>
            <person name="Harder C.B."/>
            <person name="Miyauchi S."/>
            <person name="Viragh M."/>
            <person name="Kuo A."/>
            <person name="Thoen E."/>
            <person name="Andreopoulos B."/>
            <person name="Lu D."/>
            <person name="Skrede I."/>
            <person name="Drula E."/>
            <person name="Henrissat B."/>
            <person name="Morin E."/>
            <person name="Kohler A."/>
            <person name="Barry K."/>
            <person name="LaButti K."/>
            <person name="Morin E."/>
            <person name="Salamov A."/>
            <person name="Lipzen A."/>
            <person name="Mereny Z."/>
            <person name="Hegedus B."/>
            <person name="Baldrian P."/>
            <person name="Stursova M."/>
            <person name="Weitz H."/>
            <person name="Taylor A."/>
            <person name="Grigoriev I.V."/>
            <person name="Nagy L.G."/>
            <person name="Martin F."/>
            <person name="Kauserud H."/>
        </authorList>
    </citation>
    <scope>NUCLEOTIDE SEQUENCE</scope>
    <source>
        <strain evidence="1">CBHHK200</strain>
    </source>
</reference>
<gene>
    <name evidence="1" type="ORF">C8F04DRAFT_1249123</name>
</gene>
<comment type="caution">
    <text evidence="1">The sequence shown here is derived from an EMBL/GenBank/DDBJ whole genome shotgun (WGS) entry which is preliminary data.</text>
</comment>